<evidence type="ECO:0000256" key="2">
    <source>
        <dbReference type="ARBA" id="ARBA00022679"/>
    </source>
</evidence>
<evidence type="ECO:0000256" key="1">
    <source>
        <dbReference type="ARBA" id="ARBA00001210"/>
    </source>
</evidence>
<keyword evidence="4 5" id="KW-0067">ATP-binding</keyword>
<dbReference type="AlphaFoldDB" id="A0A2T4IZZ2"/>
<dbReference type="InterPro" id="IPR002736">
    <property type="entry name" value="CitG"/>
</dbReference>
<name>A0A2T4IZZ2_9HYPH</name>
<dbReference type="NCBIfam" id="TIGR03132">
    <property type="entry name" value="malonate_mdcB"/>
    <property type="match status" value="1"/>
</dbReference>
<protein>
    <recommendedName>
        <fullName evidence="5">Probable 2-(5''-triphosphoribosyl)-3'-dephosphocoenzyme-A synthase</fullName>
        <shortName evidence="5">2-(5''-triphosphoribosyl)-3'-dephospho-CoA synthase</shortName>
        <ecNumber evidence="5">2.4.2.52</ecNumber>
    </recommendedName>
</protein>
<accession>A0A2T4IZZ2</accession>
<evidence type="ECO:0000256" key="3">
    <source>
        <dbReference type="ARBA" id="ARBA00022741"/>
    </source>
</evidence>
<comment type="catalytic activity">
    <reaction evidence="1 5">
        <text>3'-dephospho-CoA + ATP = 2'-(5''-triphospho-alpha-D-ribosyl)-3'-dephospho-CoA + adenine</text>
        <dbReference type="Rhea" id="RHEA:15117"/>
        <dbReference type="ChEBI" id="CHEBI:16708"/>
        <dbReference type="ChEBI" id="CHEBI:30616"/>
        <dbReference type="ChEBI" id="CHEBI:57328"/>
        <dbReference type="ChEBI" id="CHEBI:61378"/>
        <dbReference type="EC" id="2.4.2.52"/>
    </reaction>
</comment>
<dbReference type="HAMAP" id="MF_01883">
    <property type="entry name" value="MdcB"/>
    <property type="match status" value="1"/>
</dbReference>
<dbReference type="GO" id="GO:0005524">
    <property type="term" value="F:ATP binding"/>
    <property type="evidence" value="ECO:0007669"/>
    <property type="project" value="UniProtKB-KW"/>
</dbReference>
<evidence type="ECO:0000313" key="6">
    <source>
        <dbReference type="EMBL" id="PTE11236.1"/>
    </source>
</evidence>
<keyword evidence="7" id="KW-1185">Reference proteome</keyword>
<keyword evidence="2 5" id="KW-0808">Transferase</keyword>
<reference evidence="6 7" key="1">
    <citation type="submission" date="2018-03" db="EMBL/GenBank/DDBJ databases">
        <title>Genome sequence of the symbiotic type strain Mesorhizobium helmanticense CSLC115NT isolated from Lotus corniculatus nodules.</title>
        <authorList>
            <person name="Sannazzaro A.I."/>
            <person name="Torres Tejerizo G.A."/>
            <person name="Dip D."/>
            <person name="Caballero M."/>
            <person name="Pistorio M."/>
            <person name="Estrella M.J."/>
        </authorList>
    </citation>
    <scope>NUCLEOTIDE SEQUENCE [LARGE SCALE GENOMIC DNA]</scope>
    <source>
        <strain evidence="6 7">CSLC115N</strain>
    </source>
</reference>
<dbReference type="RefSeq" id="WP_107648350.1">
    <property type="nucleotide sequence ID" value="NZ_PZJX01000014.1"/>
</dbReference>
<organism evidence="6 7">
    <name type="scientific">Mesorhizobium helmanticense</name>
    <dbReference type="NCBI Taxonomy" id="1776423"/>
    <lineage>
        <taxon>Bacteria</taxon>
        <taxon>Pseudomonadati</taxon>
        <taxon>Pseudomonadota</taxon>
        <taxon>Alphaproteobacteria</taxon>
        <taxon>Hyphomicrobiales</taxon>
        <taxon>Phyllobacteriaceae</taxon>
        <taxon>Mesorhizobium</taxon>
    </lineage>
</organism>
<dbReference type="EC" id="2.4.2.52" evidence="5"/>
<dbReference type="GO" id="GO:0051191">
    <property type="term" value="P:prosthetic group biosynthetic process"/>
    <property type="evidence" value="ECO:0007669"/>
    <property type="project" value="TreeGrafter"/>
</dbReference>
<evidence type="ECO:0000313" key="7">
    <source>
        <dbReference type="Proteomes" id="UP000240259"/>
    </source>
</evidence>
<dbReference type="Gene3D" id="1.10.4200.10">
    <property type="entry name" value="Triphosphoribosyl-dephospho-CoA protein"/>
    <property type="match status" value="2"/>
</dbReference>
<dbReference type="Pfam" id="PF01874">
    <property type="entry name" value="CitG"/>
    <property type="match status" value="1"/>
</dbReference>
<dbReference type="EMBL" id="PZJX01000014">
    <property type="protein sequence ID" value="PTE11236.1"/>
    <property type="molecule type" value="Genomic_DNA"/>
</dbReference>
<evidence type="ECO:0000256" key="5">
    <source>
        <dbReference type="HAMAP-Rule" id="MF_01883"/>
    </source>
</evidence>
<sequence length="296" mass="30446">MRAHPLRLTTVTPGPPGPAPVREAAIAWIGEVAAQALTDELETWPKPGLVSLVDAGSHDNMDAGTFRRSITALRPFYVELARAGAAGAGMDALRRTGLRAEAAMLAATGGVNTHRGAIFALGLLCAAAGAALVECTAGLTAARLTSMVRDRWGAAILRGPIPLNSHGSAALRRFGAGGARAEAANGFPHAVRVGLPALHAGRSLSGNEEAARVHAFFALLAAMEDTNLLHRGGTEGLGDAREAARDFLLVGGVGLTNWLAHAVAVHHRFVARRLSPGGSADLLAATIFLDRLGSGP</sequence>
<dbReference type="OrthoDB" id="114886at2"/>
<dbReference type="PANTHER" id="PTHR30201:SF2">
    <property type="entry name" value="2-(5''-TRIPHOSPHORIBOSYL)-3'-DEPHOSPHOCOENZYME-A SYNTHASE"/>
    <property type="match status" value="1"/>
</dbReference>
<keyword evidence="3 5" id="KW-0547">Nucleotide-binding</keyword>
<comment type="caution">
    <text evidence="6">The sequence shown here is derived from an EMBL/GenBank/DDBJ whole genome shotgun (WGS) entry which is preliminary data.</text>
</comment>
<dbReference type="PANTHER" id="PTHR30201">
    <property type="entry name" value="TRIPHOSPHORIBOSYL-DEPHOSPHO-COA SYNTHASE"/>
    <property type="match status" value="1"/>
</dbReference>
<gene>
    <name evidence="5 6" type="primary">mdcB</name>
    <name evidence="6" type="ORF">C9427_06710</name>
</gene>
<dbReference type="InterPro" id="IPR017555">
    <property type="entry name" value="TriPribosyl-deP-CoA_syn"/>
</dbReference>
<comment type="similarity">
    <text evidence="5">Belongs to the CitG/MdcB family.</text>
</comment>
<dbReference type="GO" id="GO:0046917">
    <property type="term" value="F:triphosphoribosyl-dephospho-CoA synthase activity"/>
    <property type="evidence" value="ECO:0007669"/>
    <property type="project" value="UniProtKB-UniRule"/>
</dbReference>
<evidence type="ECO:0000256" key="4">
    <source>
        <dbReference type="ARBA" id="ARBA00022840"/>
    </source>
</evidence>
<comment type="function">
    <text evidence="5">Involved in the formation of 2-(5''-phosphoribosyl)-3'-dephosphocoenzyme-A, the prosthetic group of the acyl-carrier protein of the malonate decarboxylase.</text>
</comment>
<dbReference type="Proteomes" id="UP000240259">
    <property type="component" value="Unassembled WGS sequence"/>
</dbReference>
<proteinExistence type="inferred from homology"/>